<feature type="region of interest" description="Disordered" evidence="1">
    <location>
        <begin position="492"/>
        <end position="566"/>
    </location>
</feature>
<dbReference type="SUPFAM" id="SSF57501">
    <property type="entry name" value="Cystine-knot cytokines"/>
    <property type="match status" value="1"/>
</dbReference>
<name>A0A811LGH0_9BILA</name>
<feature type="compositionally biased region" description="Gly residues" evidence="1">
    <location>
        <begin position="398"/>
        <end position="435"/>
    </location>
</feature>
<keyword evidence="4" id="KW-1185">Reference proteome</keyword>
<feature type="signal peptide" evidence="2">
    <location>
        <begin position="1"/>
        <end position="23"/>
    </location>
</feature>
<accession>A0A811LGH0</accession>
<dbReference type="InterPro" id="IPR029034">
    <property type="entry name" value="Cystine-knot_cytokine"/>
</dbReference>
<feature type="compositionally biased region" description="Low complexity" evidence="1">
    <location>
        <begin position="554"/>
        <end position="566"/>
    </location>
</feature>
<gene>
    <name evidence="3" type="ORF">BOKJ2_LOCUS12257</name>
</gene>
<evidence type="ECO:0000256" key="1">
    <source>
        <dbReference type="SAM" id="MobiDB-lite"/>
    </source>
</evidence>
<sequence>MQPPGWSRILWLLWPLIATYTKAQVITQNVARIQSYTNYGQHDSQGSSLLSFMQLVRQRSAGNQIQQCPCVHLPGSDKCITYDSRFQAVSIEEAMISFVDQTMNGYNTRNSASNVISGATFACSTQECRQCVAILAVRLRQIGILRRPLAFPFPVPTADQIVPSLCPRLRLSRSHFVPTPSATVPWAVTAISNAAGIRAAVSARPRTPFHAQVEQRLNEQRAARGLPLITSVIRTSGTHDASVGTGGGGTGKTGSTGAGGAGGGSGGTGAGGAGRTGSTGASGAGGRGGGTGGSFGAGSGGRGQGSGQAGTGGSFGTGGTGGSVGTGAGGFGTDGTGGSLGTGGFPGSGRGQAGQGGSIGTGGAVGRGPNNGQGGRGGLTRGQGTSGNGRSGQVTSGGRAGTGGQGGTGVRTGGQGGAGFGGQGGTGFGGQGGTGNPTSGQITGRGQAQFNGQGGRIGTNIGTNVGGRTGTNIGANIGSNIGGAAGTNIRGNGGTNFGTNPGGPISTNFGGDGIRTGGEASIPPRAQIPNFQPRPIQVQPAQSPAPRFPNIPRQTFQPQFQQPQPQFQQPQPQVQQFQPQVQQFQPQAQQFQPQFQQSFQPQPFNPPFGQQGFDPLIGRQIGRGVIDAVQGGLGASSAGTPFNTGGFGVSPAPAEPAGGFGAPGGGFGTPGGGFGTGGTGGFGSGGSGGFGIGIGGGGGGSGGGNNNVGAGLSGALGGFKKRTKREVKPQILGERFVINCIEKGDAEDEDADFLSLCTLCWTWRQLPEDYFPRLVNEMVCQENEFCLSGWGECHQRYRNMDVLRRVNGDWRPTTITTASCCDCKVKAGSEAHALVVGENIRT</sequence>
<dbReference type="EMBL" id="CAJFCW020000006">
    <property type="protein sequence ID" value="CAG9123422.1"/>
    <property type="molecule type" value="Genomic_DNA"/>
</dbReference>
<evidence type="ECO:0000313" key="4">
    <source>
        <dbReference type="Proteomes" id="UP000614601"/>
    </source>
</evidence>
<evidence type="ECO:0000256" key="2">
    <source>
        <dbReference type="SAM" id="SignalP"/>
    </source>
</evidence>
<dbReference type="OrthoDB" id="5977230at2759"/>
<feature type="compositionally biased region" description="Gly residues" evidence="1">
    <location>
        <begin position="244"/>
        <end position="390"/>
    </location>
</feature>
<dbReference type="EMBL" id="CAJFDH010000006">
    <property type="protein sequence ID" value="CAD5227606.1"/>
    <property type="molecule type" value="Genomic_DNA"/>
</dbReference>
<keyword evidence="2" id="KW-0732">Signal</keyword>
<protein>
    <submittedName>
        <fullName evidence="3">Uncharacterized protein</fullName>
    </submittedName>
</protein>
<reference evidence="3" key="1">
    <citation type="submission" date="2020-09" db="EMBL/GenBank/DDBJ databases">
        <authorList>
            <person name="Kikuchi T."/>
        </authorList>
    </citation>
    <scope>NUCLEOTIDE SEQUENCE</scope>
    <source>
        <strain evidence="3">SH1</strain>
    </source>
</reference>
<dbReference type="Proteomes" id="UP000783686">
    <property type="component" value="Unassembled WGS sequence"/>
</dbReference>
<evidence type="ECO:0000313" key="3">
    <source>
        <dbReference type="EMBL" id="CAD5227606.1"/>
    </source>
</evidence>
<dbReference type="PANTHER" id="PTHR33995">
    <property type="entry name" value="PROTEIN CBG18546"/>
    <property type="match status" value="1"/>
</dbReference>
<dbReference type="PANTHER" id="PTHR33995:SF8">
    <property type="entry name" value="PRION-LIKE-(Q_N-RICH)-DOMAIN-BEARING PROTEIN"/>
    <property type="match status" value="1"/>
</dbReference>
<dbReference type="Proteomes" id="UP000614601">
    <property type="component" value="Unassembled WGS sequence"/>
</dbReference>
<dbReference type="AlphaFoldDB" id="A0A811LGH0"/>
<feature type="region of interest" description="Disordered" evidence="1">
    <location>
        <begin position="237"/>
        <end position="464"/>
    </location>
</feature>
<organism evidence="3 4">
    <name type="scientific">Bursaphelenchus okinawaensis</name>
    <dbReference type="NCBI Taxonomy" id="465554"/>
    <lineage>
        <taxon>Eukaryota</taxon>
        <taxon>Metazoa</taxon>
        <taxon>Ecdysozoa</taxon>
        <taxon>Nematoda</taxon>
        <taxon>Chromadorea</taxon>
        <taxon>Rhabditida</taxon>
        <taxon>Tylenchina</taxon>
        <taxon>Tylenchomorpha</taxon>
        <taxon>Aphelenchoidea</taxon>
        <taxon>Aphelenchoididae</taxon>
        <taxon>Bursaphelenchus</taxon>
    </lineage>
</organism>
<proteinExistence type="predicted"/>
<comment type="caution">
    <text evidence="3">The sequence shown here is derived from an EMBL/GenBank/DDBJ whole genome shotgun (WGS) entry which is preliminary data.</text>
</comment>
<feature type="chain" id="PRO_5036221376" evidence="2">
    <location>
        <begin position="24"/>
        <end position="842"/>
    </location>
</feature>
<feature type="compositionally biased region" description="Polar residues" evidence="1">
    <location>
        <begin position="436"/>
        <end position="451"/>
    </location>
</feature>